<sequence length="182" mass="20348">MDCHINIHGGKQPRNPWSDGPEYITQCHIKPGTNYTYEVIFSNEEGTLWWHAHSDWTLSSVHGANVILPVEGSTYPFPEPDEEQIMVLAETIFQMSVDYGKTYLLLIINAAVDSEFFFAIADHNVTVVGIDGSYLKPISTPSVVMSPGQTMNVLLTANQPLGHYYMCHDPNPPPWVKNITGQ</sequence>
<dbReference type="Pfam" id="PF07732">
    <property type="entry name" value="Cu-oxidase_3"/>
    <property type="match status" value="1"/>
</dbReference>
<evidence type="ECO:0008006" key="6">
    <source>
        <dbReference type="Google" id="ProtNLM"/>
    </source>
</evidence>
<dbReference type="GO" id="GO:0005507">
    <property type="term" value="F:copper ion binding"/>
    <property type="evidence" value="ECO:0007669"/>
    <property type="project" value="InterPro"/>
</dbReference>
<gene>
    <name evidence="4" type="ORF">HYC85_006160</name>
</gene>
<reference evidence="4 5" key="2">
    <citation type="submission" date="2020-07" db="EMBL/GenBank/DDBJ databases">
        <title>Genome assembly of wild tea tree DASZ reveals pedigree and selection history of tea varieties.</title>
        <authorList>
            <person name="Zhang W."/>
        </authorList>
    </citation>
    <scope>NUCLEOTIDE SEQUENCE [LARGE SCALE GENOMIC DNA]</scope>
    <source>
        <strain evidence="5">cv. G240</strain>
        <tissue evidence="4">Leaf</tissue>
    </source>
</reference>
<comment type="caution">
    <text evidence="4">The sequence shown here is derived from an EMBL/GenBank/DDBJ whole genome shotgun (WGS) entry which is preliminary data.</text>
</comment>
<name>A0A7J7HMV9_CAMSI</name>
<dbReference type="InterPro" id="IPR008972">
    <property type="entry name" value="Cupredoxin"/>
</dbReference>
<dbReference type="PANTHER" id="PTHR11709:SF261">
    <property type="entry name" value="LACCASE"/>
    <property type="match status" value="1"/>
</dbReference>
<evidence type="ECO:0000259" key="2">
    <source>
        <dbReference type="Pfam" id="PF00394"/>
    </source>
</evidence>
<feature type="domain" description="Plastocyanin-like" evidence="3">
    <location>
        <begin position="4"/>
        <end position="68"/>
    </location>
</feature>
<evidence type="ECO:0000256" key="1">
    <source>
        <dbReference type="ARBA" id="ARBA00010609"/>
    </source>
</evidence>
<keyword evidence="5" id="KW-1185">Reference proteome</keyword>
<dbReference type="Proteomes" id="UP000593564">
    <property type="component" value="Unassembled WGS sequence"/>
</dbReference>
<dbReference type="InterPro" id="IPR011707">
    <property type="entry name" value="Cu-oxidase-like_N"/>
</dbReference>
<reference evidence="5" key="1">
    <citation type="journal article" date="2020" name="Nat. Commun.">
        <title>Genome assembly of wild tea tree DASZ reveals pedigree and selection history of tea varieties.</title>
        <authorList>
            <person name="Zhang W."/>
            <person name="Zhang Y."/>
            <person name="Qiu H."/>
            <person name="Guo Y."/>
            <person name="Wan H."/>
            <person name="Zhang X."/>
            <person name="Scossa F."/>
            <person name="Alseekh S."/>
            <person name="Zhang Q."/>
            <person name="Wang P."/>
            <person name="Xu L."/>
            <person name="Schmidt M.H."/>
            <person name="Jia X."/>
            <person name="Li D."/>
            <person name="Zhu A."/>
            <person name="Guo F."/>
            <person name="Chen W."/>
            <person name="Ni D."/>
            <person name="Usadel B."/>
            <person name="Fernie A.R."/>
            <person name="Wen W."/>
        </authorList>
    </citation>
    <scope>NUCLEOTIDE SEQUENCE [LARGE SCALE GENOMIC DNA]</scope>
    <source>
        <strain evidence="5">cv. G240</strain>
    </source>
</reference>
<dbReference type="SUPFAM" id="SSF49503">
    <property type="entry name" value="Cupredoxins"/>
    <property type="match status" value="2"/>
</dbReference>
<dbReference type="Pfam" id="PF00394">
    <property type="entry name" value="Cu-oxidase"/>
    <property type="match status" value="1"/>
</dbReference>
<dbReference type="Gene3D" id="2.60.40.420">
    <property type="entry name" value="Cupredoxins - blue copper proteins"/>
    <property type="match status" value="2"/>
</dbReference>
<dbReference type="InterPro" id="IPR001117">
    <property type="entry name" value="Cu-oxidase_2nd"/>
</dbReference>
<feature type="domain" description="Plastocyanin-like" evidence="2">
    <location>
        <begin position="91"/>
        <end position="168"/>
    </location>
</feature>
<proteinExistence type="inferred from homology"/>
<dbReference type="InterPro" id="IPR045087">
    <property type="entry name" value="Cu-oxidase_fam"/>
</dbReference>
<evidence type="ECO:0000313" key="4">
    <source>
        <dbReference type="EMBL" id="KAF5953304.1"/>
    </source>
</evidence>
<evidence type="ECO:0000313" key="5">
    <source>
        <dbReference type="Proteomes" id="UP000593564"/>
    </source>
</evidence>
<dbReference type="EMBL" id="JACBKZ010000003">
    <property type="protein sequence ID" value="KAF5953304.1"/>
    <property type="molecule type" value="Genomic_DNA"/>
</dbReference>
<organism evidence="4 5">
    <name type="scientific">Camellia sinensis</name>
    <name type="common">Tea plant</name>
    <name type="synonym">Thea sinensis</name>
    <dbReference type="NCBI Taxonomy" id="4442"/>
    <lineage>
        <taxon>Eukaryota</taxon>
        <taxon>Viridiplantae</taxon>
        <taxon>Streptophyta</taxon>
        <taxon>Embryophyta</taxon>
        <taxon>Tracheophyta</taxon>
        <taxon>Spermatophyta</taxon>
        <taxon>Magnoliopsida</taxon>
        <taxon>eudicotyledons</taxon>
        <taxon>Gunneridae</taxon>
        <taxon>Pentapetalae</taxon>
        <taxon>asterids</taxon>
        <taxon>Ericales</taxon>
        <taxon>Theaceae</taxon>
        <taxon>Camellia</taxon>
    </lineage>
</organism>
<accession>A0A7J7HMV9</accession>
<dbReference type="PANTHER" id="PTHR11709">
    <property type="entry name" value="MULTI-COPPER OXIDASE"/>
    <property type="match status" value="1"/>
</dbReference>
<comment type="similarity">
    <text evidence="1">Belongs to the multicopper oxidase family.</text>
</comment>
<dbReference type="AlphaFoldDB" id="A0A7J7HMV9"/>
<dbReference type="GO" id="GO:0016491">
    <property type="term" value="F:oxidoreductase activity"/>
    <property type="evidence" value="ECO:0007669"/>
    <property type="project" value="TreeGrafter"/>
</dbReference>
<evidence type="ECO:0000259" key="3">
    <source>
        <dbReference type="Pfam" id="PF07732"/>
    </source>
</evidence>
<protein>
    <recommendedName>
        <fullName evidence="6">Plastocyanin-like domain-containing protein</fullName>
    </recommendedName>
</protein>